<evidence type="ECO:0000259" key="2">
    <source>
        <dbReference type="SMART" id="SM00014"/>
    </source>
</evidence>
<reference evidence="3 4" key="1">
    <citation type="submission" date="2018-08" db="EMBL/GenBank/DDBJ databases">
        <title>Mucilaginibacter terrae sp. nov., isolated from manganese diggings.</title>
        <authorList>
            <person name="Huang Y."/>
            <person name="Zhou Z."/>
        </authorList>
    </citation>
    <scope>NUCLEOTIDE SEQUENCE [LARGE SCALE GENOMIC DNA]</scope>
    <source>
        <strain evidence="3 4">ZH6</strain>
    </source>
</reference>
<comment type="caution">
    <text evidence="3">The sequence shown here is derived from an EMBL/GenBank/DDBJ whole genome shotgun (WGS) entry which is preliminary data.</text>
</comment>
<keyword evidence="1" id="KW-0732">Signal</keyword>
<protein>
    <submittedName>
        <fullName evidence="3">PAP2 family protein</fullName>
    </submittedName>
</protein>
<name>A0A3E2NT19_9SPHI</name>
<dbReference type="CDD" id="cd03394">
    <property type="entry name" value="PAP2_like_5"/>
    <property type="match status" value="1"/>
</dbReference>
<dbReference type="EMBL" id="QWDE01000001">
    <property type="protein sequence ID" value="RFZ84097.1"/>
    <property type="molecule type" value="Genomic_DNA"/>
</dbReference>
<feature type="domain" description="Phosphatidic acid phosphatase type 2/haloperoxidase" evidence="2">
    <location>
        <begin position="124"/>
        <end position="225"/>
    </location>
</feature>
<evidence type="ECO:0000313" key="4">
    <source>
        <dbReference type="Proteomes" id="UP000260823"/>
    </source>
</evidence>
<dbReference type="AlphaFoldDB" id="A0A3E2NT19"/>
<dbReference type="InterPro" id="IPR000326">
    <property type="entry name" value="PAP2/HPO"/>
</dbReference>
<evidence type="ECO:0000313" key="3">
    <source>
        <dbReference type="EMBL" id="RFZ84097.1"/>
    </source>
</evidence>
<proteinExistence type="predicted"/>
<accession>A0A3E2NT19</accession>
<dbReference type="Gene3D" id="1.20.144.10">
    <property type="entry name" value="Phosphatidic acid phosphatase type 2/haloperoxidase"/>
    <property type="match status" value="1"/>
</dbReference>
<dbReference type="SUPFAM" id="SSF48317">
    <property type="entry name" value="Acid phosphatase/Vanadium-dependent haloperoxidase"/>
    <property type="match status" value="1"/>
</dbReference>
<keyword evidence="4" id="KW-1185">Reference proteome</keyword>
<organism evidence="3 4">
    <name type="scientific">Mucilaginibacter terrenus</name>
    <dbReference type="NCBI Taxonomy" id="2482727"/>
    <lineage>
        <taxon>Bacteria</taxon>
        <taxon>Pseudomonadati</taxon>
        <taxon>Bacteroidota</taxon>
        <taxon>Sphingobacteriia</taxon>
        <taxon>Sphingobacteriales</taxon>
        <taxon>Sphingobacteriaceae</taxon>
        <taxon>Mucilaginibacter</taxon>
    </lineage>
</organism>
<dbReference type="RefSeq" id="WP_117380987.1">
    <property type="nucleotide sequence ID" value="NZ_QWDE01000001.1"/>
</dbReference>
<feature type="chain" id="PRO_5017593590" evidence="1">
    <location>
        <begin position="19"/>
        <end position="264"/>
    </location>
</feature>
<dbReference type="Proteomes" id="UP000260823">
    <property type="component" value="Unassembled WGS sequence"/>
</dbReference>
<dbReference type="OrthoDB" id="9773582at2"/>
<dbReference type="SMART" id="SM00014">
    <property type="entry name" value="acidPPc"/>
    <property type="match status" value="1"/>
</dbReference>
<gene>
    <name evidence="3" type="ORF">DYU05_00200</name>
</gene>
<feature type="signal peptide" evidence="1">
    <location>
        <begin position="1"/>
        <end position="18"/>
    </location>
</feature>
<dbReference type="InterPro" id="IPR036938">
    <property type="entry name" value="PAP2/HPO_sf"/>
</dbReference>
<evidence type="ECO:0000256" key="1">
    <source>
        <dbReference type="SAM" id="SignalP"/>
    </source>
</evidence>
<sequence length="264" mass="29282">MKRILFVLLSFISITVNAQVTDTLKRDTAKLDSSKLTALPDTVRHLESTWQSYIPPAVFVTYGALSFYVKPIRNLDFSIDRDAELDHPGKLYPVENFLQYAPIVLTYGLNFAGVQGKNTFIDRSILLGMSEGIFALTTFGLKSSSDRLRPNGSDRLSFPSGHAGSAFVAAEFMAQEFAEKSPWYGITAYTFASATAILRVYNHKHWFSDIVAGAGFGILSTKAAYFLYPLFRNKLFHDDKSKSTTLIMPQVGNGMVGLSFSARL</sequence>
<dbReference type="Pfam" id="PF01569">
    <property type="entry name" value="PAP2"/>
    <property type="match status" value="1"/>
</dbReference>